<dbReference type="Proteomes" id="UP000290365">
    <property type="component" value="Chromosome"/>
</dbReference>
<dbReference type="AlphaFoldDB" id="A0A4P6JJM0"/>
<dbReference type="InterPro" id="IPR011008">
    <property type="entry name" value="Dimeric_a/b-barrel"/>
</dbReference>
<organism evidence="2 3">
    <name type="scientific">Ktedonosporobacter rubrisoli</name>
    <dbReference type="NCBI Taxonomy" id="2509675"/>
    <lineage>
        <taxon>Bacteria</taxon>
        <taxon>Bacillati</taxon>
        <taxon>Chloroflexota</taxon>
        <taxon>Ktedonobacteria</taxon>
        <taxon>Ktedonobacterales</taxon>
        <taxon>Ktedonosporobacteraceae</taxon>
        <taxon>Ktedonosporobacter</taxon>
    </lineage>
</organism>
<reference evidence="2 3" key="1">
    <citation type="submission" date="2019-01" db="EMBL/GenBank/DDBJ databases">
        <title>Ktedonosporobacter rubrisoli SCAWS-G2.</title>
        <authorList>
            <person name="Huang Y."/>
            <person name="Yan B."/>
        </authorList>
    </citation>
    <scope>NUCLEOTIDE SEQUENCE [LARGE SCALE GENOMIC DNA]</scope>
    <source>
        <strain evidence="2 3">SCAWS-G2</strain>
    </source>
</reference>
<dbReference type="OrthoDB" id="9809695at2"/>
<gene>
    <name evidence="2" type="ORF">EPA93_04170</name>
</gene>
<evidence type="ECO:0000313" key="3">
    <source>
        <dbReference type="Proteomes" id="UP000290365"/>
    </source>
</evidence>
<dbReference type="Gene3D" id="3.30.70.100">
    <property type="match status" value="1"/>
</dbReference>
<keyword evidence="3" id="KW-1185">Reference proteome</keyword>
<accession>A0A4P6JJM0</accession>
<dbReference type="SUPFAM" id="SSF54909">
    <property type="entry name" value="Dimeric alpha+beta barrel"/>
    <property type="match status" value="1"/>
</dbReference>
<dbReference type="EMBL" id="CP035758">
    <property type="protein sequence ID" value="QBD75233.1"/>
    <property type="molecule type" value="Genomic_DNA"/>
</dbReference>
<dbReference type="Pfam" id="PF07978">
    <property type="entry name" value="NIPSNAP"/>
    <property type="match status" value="1"/>
</dbReference>
<proteinExistence type="predicted"/>
<sequence>MSHTEDQKKSSAEPALQQYSPIVELRQYTLHSGQRDVLIELFEREFIESQEAVGAIPIGQFRDLEKPDRFVWLRGFPNMEQRQTALQSFYGGPVWREHRNAANATMIDSDNVLLLRPARPTSGFWLDHSKRAPQGSRTEPPGLIIATILPFASAPSNEFLDFFEGTLAPELKRSGASLLAYFVTEERENNYPALPVREGEQVFIWFSSFRDQVAYAEHRARLAESQQWHQLWEPTLQRLKAAPEILKLTPTARSLVHA</sequence>
<protein>
    <submittedName>
        <fullName evidence="2">NIPSNAP family containing protein</fullName>
    </submittedName>
</protein>
<dbReference type="InterPro" id="IPR012577">
    <property type="entry name" value="NIPSNAP"/>
</dbReference>
<evidence type="ECO:0000259" key="1">
    <source>
        <dbReference type="Pfam" id="PF07978"/>
    </source>
</evidence>
<dbReference type="KEGG" id="kbs:EPA93_04170"/>
<name>A0A4P6JJM0_KTERU</name>
<dbReference type="RefSeq" id="WP_129885832.1">
    <property type="nucleotide sequence ID" value="NZ_CP035758.1"/>
</dbReference>
<evidence type="ECO:0000313" key="2">
    <source>
        <dbReference type="EMBL" id="QBD75233.1"/>
    </source>
</evidence>
<feature type="domain" description="NIPSNAP" evidence="1">
    <location>
        <begin position="23"/>
        <end position="118"/>
    </location>
</feature>